<feature type="transmembrane region" description="Helical" evidence="1">
    <location>
        <begin position="34"/>
        <end position="53"/>
    </location>
</feature>
<keyword evidence="1" id="KW-1133">Transmembrane helix</keyword>
<sequence>SGNYCAQQPVCCTSTEFKSLVSDDFFHAVSKSNVLLSFLIRSTLGALLFLFNLL</sequence>
<dbReference type="HOGENOM" id="CLU_3056261_0_0_1"/>
<evidence type="ECO:0000256" key="1">
    <source>
        <dbReference type="SAM" id="Phobius"/>
    </source>
</evidence>
<evidence type="ECO:0000313" key="3">
    <source>
        <dbReference type="Proteomes" id="UP000054279"/>
    </source>
</evidence>
<dbReference type="AlphaFoldDB" id="A0A0C9UP42"/>
<feature type="non-terminal residue" evidence="2">
    <location>
        <position position="1"/>
    </location>
</feature>
<name>A0A0C9UP42_SPHS4</name>
<protein>
    <recommendedName>
        <fullName evidence="4">Hydrophobin</fullName>
    </recommendedName>
</protein>
<keyword evidence="1" id="KW-0472">Membrane</keyword>
<dbReference type="EMBL" id="KN837347">
    <property type="protein sequence ID" value="KIJ27070.1"/>
    <property type="molecule type" value="Genomic_DNA"/>
</dbReference>
<keyword evidence="1" id="KW-0812">Transmembrane</keyword>
<dbReference type="Proteomes" id="UP000054279">
    <property type="component" value="Unassembled WGS sequence"/>
</dbReference>
<organism evidence="2 3">
    <name type="scientific">Sphaerobolus stellatus (strain SS14)</name>
    <dbReference type="NCBI Taxonomy" id="990650"/>
    <lineage>
        <taxon>Eukaryota</taxon>
        <taxon>Fungi</taxon>
        <taxon>Dikarya</taxon>
        <taxon>Basidiomycota</taxon>
        <taxon>Agaricomycotina</taxon>
        <taxon>Agaricomycetes</taxon>
        <taxon>Phallomycetidae</taxon>
        <taxon>Geastrales</taxon>
        <taxon>Sphaerobolaceae</taxon>
        <taxon>Sphaerobolus</taxon>
    </lineage>
</organism>
<evidence type="ECO:0000313" key="2">
    <source>
        <dbReference type="EMBL" id="KIJ27070.1"/>
    </source>
</evidence>
<evidence type="ECO:0008006" key="4">
    <source>
        <dbReference type="Google" id="ProtNLM"/>
    </source>
</evidence>
<keyword evidence="3" id="KW-1185">Reference proteome</keyword>
<proteinExistence type="predicted"/>
<gene>
    <name evidence="2" type="ORF">M422DRAFT_191445</name>
</gene>
<accession>A0A0C9UP42</accession>
<reference evidence="2 3" key="1">
    <citation type="submission" date="2014-06" db="EMBL/GenBank/DDBJ databases">
        <title>Evolutionary Origins and Diversification of the Mycorrhizal Mutualists.</title>
        <authorList>
            <consortium name="DOE Joint Genome Institute"/>
            <consortium name="Mycorrhizal Genomics Consortium"/>
            <person name="Kohler A."/>
            <person name="Kuo A."/>
            <person name="Nagy L.G."/>
            <person name="Floudas D."/>
            <person name="Copeland A."/>
            <person name="Barry K.W."/>
            <person name="Cichocki N."/>
            <person name="Veneault-Fourrey C."/>
            <person name="LaButti K."/>
            <person name="Lindquist E.A."/>
            <person name="Lipzen A."/>
            <person name="Lundell T."/>
            <person name="Morin E."/>
            <person name="Murat C."/>
            <person name="Riley R."/>
            <person name="Ohm R."/>
            <person name="Sun H."/>
            <person name="Tunlid A."/>
            <person name="Henrissat B."/>
            <person name="Grigoriev I.V."/>
            <person name="Hibbett D.S."/>
            <person name="Martin F."/>
        </authorList>
    </citation>
    <scope>NUCLEOTIDE SEQUENCE [LARGE SCALE GENOMIC DNA]</scope>
    <source>
        <strain evidence="2 3">SS14</strain>
    </source>
</reference>